<feature type="compositionally biased region" description="Low complexity" evidence="4">
    <location>
        <begin position="206"/>
        <end position="223"/>
    </location>
</feature>
<reference evidence="6 7" key="1">
    <citation type="submission" date="2018-11" db="EMBL/GenBank/DDBJ databases">
        <authorList>
            <consortium name="Pathogen Informatics"/>
        </authorList>
    </citation>
    <scope>NUCLEOTIDE SEQUENCE [LARGE SCALE GENOMIC DNA]</scope>
</reference>
<dbReference type="AlphaFoldDB" id="A0A3P7PA81"/>
<gene>
    <name evidence="6" type="ORF">DILT_LOCUS10657</name>
</gene>
<organism evidence="6 7">
    <name type="scientific">Dibothriocephalus latus</name>
    <name type="common">Fish tapeworm</name>
    <name type="synonym">Diphyllobothrium latum</name>
    <dbReference type="NCBI Taxonomy" id="60516"/>
    <lineage>
        <taxon>Eukaryota</taxon>
        <taxon>Metazoa</taxon>
        <taxon>Spiralia</taxon>
        <taxon>Lophotrochozoa</taxon>
        <taxon>Platyhelminthes</taxon>
        <taxon>Cestoda</taxon>
        <taxon>Eucestoda</taxon>
        <taxon>Diphyllobothriidea</taxon>
        <taxon>Diphyllobothriidae</taxon>
        <taxon>Dibothriocephalus</taxon>
    </lineage>
</organism>
<accession>A0A3P7PA81</accession>
<proteinExistence type="predicted"/>
<feature type="compositionally biased region" description="Basic and acidic residues" evidence="4">
    <location>
        <begin position="188"/>
        <end position="200"/>
    </location>
</feature>
<feature type="compositionally biased region" description="Polar residues" evidence="4">
    <location>
        <begin position="224"/>
        <end position="239"/>
    </location>
</feature>
<evidence type="ECO:0000256" key="1">
    <source>
        <dbReference type="ARBA" id="ARBA00023015"/>
    </source>
</evidence>
<feature type="region of interest" description="Disordered" evidence="4">
    <location>
        <begin position="170"/>
        <end position="239"/>
    </location>
</feature>
<dbReference type="InterPro" id="IPR000536">
    <property type="entry name" value="Nucl_hrmn_rcpt_lig-bd"/>
</dbReference>
<evidence type="ECO:0000256" key="2">
    <source>
        <dbReference type="ARBA" id="ARBA00023163"/>
    </source>
</evidence>
<feature type="region of interest" description="Disordered" evidence="4">
    <location>
        <begin position="1"/>
        <end position="36"/>
    </location>
</feature>
<keyword evidence="1" id="KW-0805">Transcription regulation</keyword>
<evidence type="ECO:0000259" key="5">
    <source>
        <dbReference type="PROSITE" id="PS51843"/>
    </source>
</evidence>
<dbReference type="EMBL" id="UYRU01060498">
    <property type="protein sequence ID" value="VDN14826.1"/>
    <property type="molecule type" value="Genomic_DNA"/>
</dbReference>
<evidence type="ECO:0000313" key="6">
    <source>
        <dbReference type="EMBL" id="VDN14826.1"/>
    </source>
</evidence>
<feature type="compositionally biased region" description="Polar residues" evidence="4">
    <location>
        <begin position="11"/>
        <end position="20"/>
    </location>
</feature>
<sequence>MFSRRIPKSSLFESTNSNRDGTVEDESSTGSNHHIKPNVESVVQGFAKAEVNPEEFTYLRYMALFNSVALNSTESDSVTSLERVRDIENRIQEEFSHFLQTQVPPDTNLPHVRSTKSISRGLRLMGLMNGFRRMSTRDVESAFFPGLNETASIQRALENFLQLDRRGGVAQELTSGTSPSPLPPNKCIKLEGDDTPRPSEPDATEEPPAASVTTTTTESQSLTDVGSTQGQETVNGAKA</sequence>
<keyword evidence="3" id="KW-0675">Receptor</keyword>
<dbReference type="SUPFAM" id="SSF48508">
    <property type="entry name" value="Nuclear receptor ligand-binding domain"/>
    <property type="match status" value="1"/>
</dbReference>
<evidence type="ECO:0000256" key="3">
    <source>
        <dbReference type="ARBA" id="ARBA00023170"/>
    </source>
</evidence>
<keyword evidence="7" id="KW-1185">Reference proteome</keyword>
<dbReference type="Proteomes" id="UP000281553">
    <property type="component" value="Unassembled WGS sequence"/>
</dbReference>
<keyword evidence="2" id="KW-0804">Transcription</keyword>
<evidence type="ECO:0000256" key="4">
    <source>
        <dbReference type="SAM" id="MobiDB-lite"/>
    </source>
</evidence>
<dbReference type="PROSITE" id="PS51843">
    <property type="entry name" value="NR_LBD"/>
    <property type="match status" value="1"/>
</dbReference>
<protein>
    <recommendedName>
        <fullName evidence="5">NR LBD domain-containing protein</fullName>
    </recommendedName>
</protein>
<evidence type="ECO:0000313" key="7">
    <source>
        <dbReference type="Proteomes" id="UP000281553"/>
    </source>
</evidence>
<name>A0A3P7PA81_DIBLA</name>
<dbReference type="InterPro" id="IPR035500">
    <property type="entry name" value="NHR-like_dom_sf"/>
</dbReference>
<feature type="domain" description="NR LBD" evidence="5">
    <location>
        <begin position="1"/>
        <end position="164"/>
    </location>
</feature>
<dbReference type="OrthoDB" id="6265571at2759"/>
<dbReference type="Gene3D" id="1.10.565.10">
    <property type="entry name" value="Retinoid X Receptor"/>
    <property type="match status" value="1"/>
</dbReference>